<comment type="caution">
    <text evidence="1">The sequence shown here is derived from an EMBL/GenBank/DDBJ whole genome shotgun (WGS) entry which is preliminary data.</text>
</comment>
<evidence type="ECO:0000313" key="1">
    <source>
        <dbReference type="EMBL" id="MTI98723.1"/>
    </source>
</evidence>
<organism evidence="1 2">
    <name type="scientific">Marinobacter adhaerens</name>
    <dbReference type="NCBI Taxonomy" id="1033846"/>
    <lineage>
        <taxon>Bacteria</taxon>
        <taxon>Pseudomonadati</taxon>
        <taxon>Pseudomonadota</taxon>
        <taxon>Gammaproteobacteria</taxon>
        <taxon>Pseudomonadales</taxon>
        <taxon>Marinobacteraceae</taxon>
        <taxon>Marinobacter</taxon>
    </lineage>
</organism>
<evidence type="ECO:0000313" key="2">
    <source>
        <dbReference type="Proteomes" id="UP000431462"/>
    </source>
</evidence>
<dbReference type="AlphaFoldDB" id="A0A844I1E2"/>
<gene>
    <name evidence="1" type="ORF">FH752_08890</name>
</gene>
<dbReference type="EMBL" id="VENC01000008">
    <property type="protein sequence ID" value="MTI98723.1"/>
    <property type="molecule type" value="Genomic_DNA"/>
</dbReference>
<sequence>MTNQTIQIDREEIVETLNELQLNAGTLSALTRLYEEMRADYESGDCRNYIDPVSLGALQRGIIALATTVDHAIFKLDCRVRDERIVPIRAAGE</sequence>
<name>A0A844I1E2_9GAMM</name>
<dbReference type="Proteomes" id="UP000431462">
    <property type="component" value="Unassembled WGS sequence"/>
</dbReference>
<accession>A0A844I1E2</accession>
<reference evidence="1 2" key="1">
    <citation type="submission" date="2019-06" db="EMBL/GenBank/DDBJ databases">
        <title>Enrichment of Autotrophic Halophilic Microorganisms from Red Sea Brine Pool Using Microbial Electrosynthesis System.</title>
        <authorList>
            <person name="Alqahtani M.F."/>
            <person name="Bajracharya S."/>
            <person name="Katuri K.P."/>
            <person name="Ali M."/>
            <person name="Saikaly P.E."/>
        </authorList>
    </citation>
    <scope>NUCLEOTIDE SEQUENCE [LARGE SCALE GENOMIC DNA]</scope>
    <source>
        <strain evidence="1">MES15</strain>
    </source>
</reference>
<proteinExistence type="predicted"/>
<protein>
    <submittedName>
        <fullName evidence="1">Uncharacterized protein</fullName>
    </submittedName>
</protein>